<evidence type="ECO:0008006" key="4">
    <source>
        <dbReference type="Google" id="ProtNLM"/>
    </source>
</evidence>
<dbReference type="Gene3D" id="3.40.50.1220">
    <property type="entry name" value="TPP-binding domain"/>
    <property type="match status" value="1"/>
</dbReference>
<protein>
    <recommendedName>
        <fullName evidence="4">SIR2-like domain-containing protein</fullName>
    </recommendedName>
</protein>
<feature type="region of interest" description="Disordered" evidence="1">
    <location>
        <begin position="1"/>
        <end position="28"/>
    </location>
</feature>
<organism evidence="2 3">
    <name type="scientific">[Myrmecia] bisecta</name>
    <dbReference type="NCBI Taxonomy" id="41462"/>
    <lineage>
        <taxon>Eukaryota</taxon>
        <taxon>Viridiplantae</taxon>
        <taxon>Chlorophyta</taxon>
        <taxon>core chlorophytes</taxon>
        <taxon>Trebouxiophyceae</taxon>
        <taxon>Trebouxiales</taxon>
        <taxon>Trebouxiaceae</taxon>
        <taxon>Myrmecia</taxon>
    </lineage>
</organism>
<evidence type="ECO:0000313" key="2">
    <source>
        <dbReference type="EMBL" id="KAK9829746.1"/>
    </source>
</evidence>
<dbReference type="Proteomes" id="UP001489004">
    <property type="component" value="Unassembled WGS sequence"/>
</dbReference>
<keyword evidence="3" id="KW-1185">Reference proteome</keyword>
<evidence type="ECO:0000313" key="3">
    <source>
        <dbReference type="Proteomes" id="UP001489004"/>
    </source>
</evidence>
<dbReference type="Pfam" id="PF13289">
    <property type="entry name" value="SIR2_2"/>
    <property type="match status" value="1"/>
</dbReference>
<accession>A0AAW1R8N7</accession>
<evidence type="ECO:0000256" key="1">
    <source>
        <dbReference type="SAM" id="MobiDB-lite"/>
    </source>
</evidence>
<dbReference type="InterPro" id="IPR029035">
    <property type="entry name" value="DHS-like_NAD/FAD-binding_dom"/>
</dbReference>
<dbReference type="AlphaFoldDB" id="A0AAW1R8N7"/>
<reference evidence="2 3" key="1">
    <citation type="journal article" date="2024" name="Nat. Commun.">
        <title>Phylogenomics reveals the evolutionary origins of lichenization in chlorophyte algae.</title>
        <authorList>
            <person name="Puginier C."/>
            <person name="Libourel C."/>
            <person name="Otte J."/>
            <person name="Skaloud P."/>
            <person name="Haon M."/>
            <person name="Grisel S."/>
            <person name="Petersen M."/>
            <person name="Berrin J.G."/>
            <person name="Delaux P.M."/>
            <person name="Dal Grande F."/>
            <person name="Keller J."/>
        </authorList>
    </citation>
    <scope>NUCLEOTIDE SEQUENCE [LARGE SCALE GENOMIC DNA]</scope>
    <source>
        <strain evidence="2 3">SAG 2043</strain>
    </source>
</reference>
<name>A0AAW1R8N7_9CHLO</name>
<dbReference type="EMBL" id="JALJOR010000001">
    <property type="protein sequence ID" value="KAK9829746.1"/>
    <property type="molecule type" value="Genomic_DNA"/>
</dbReference>
<sequence length="468" mass="51910">MGASCCTGSGGSVSRQTGMGHEDVAPGGPRALPPACPPAVLSRGCDHVLVVPGTRTEEWTSAIRKAYLGEDELLRGWNPAHVMPEVIKAHVVVLEERITAARARLSNEELRKLDLSMMQAMRRDGCLSVVSGAGVSIGAGAPDWPSLVKQLIHHCEAGRPIYEEHRDQAADGRVSITRSVVDRQFFTAEQAQVVREALEEIERETATDEVLKRACDVCLKLFGQELFGAGLCEALYGQDRRRQPGAVHRAIAEVAAQKWQRRSGIAEGLAAGSRQGWGWDAIITYNFDDLHERALQDIPTAAYVMRTGKSGPYVAGDPNPKARALGIDSVHQKVYHLHGYVPARLFNIGQVCFVFATSQYEQFYEKQVPDLLTVVRRNYLEKPVKYALYVGCSFMDTYMNRLLENAHKAMPGRYHYALLLWPGAKTQSFVGATQQEVDRQSERYLAMGVRPVWFDSYDELPSLIRGLI</sequence>
<proteinExistence type="predicted"/>
<comment type="caution">
    <text evidence="2">The sequence shown here is derived from an EMBL/GenBank/DDBJ whole genome shotgun (WGS) entry which is preliminary data.</text>
</comment>
<gene>
    <name evidence="2" type="ORF">WJX72_007644</name>
</gene>
<dbReference type="SUPFAM" id="SSF52467">
    <property type="entry name" value="DHS-like NAD/FAD-binding domain"/>
    <property type="match status" value="1"/>
</dbReference>